<protein>
    <submittedName>
        <fullName evidence="2">LuxR C-terminal-related transcriptional regulator</fullName>
    </submittedName>
</protein>
<gene>
    <name evidence="2" type="ORF">QLQ12_29170</name>
</gene>
<dbReference type="Gene3D" id="1.25.40.10">
    <property type="entry name" value="Tetratricopeptide repeat domain"/>
    <property type="match status" value="1"/>
</dbReference>
<evidence type="ECO:0000313" key="3">
    <source>
        <dbReference type="Proteomes" id="UP001241758"/>
    </source>
</evidence>
<dbReference type="EMBL" id="JASCTH010000021">
    <property type="protein sequence ID" value="MDI6102698.1"/>
    <property type="molecule type" value="Genomic_DNA"/>
</dbReference>
<dbReference type="Proteomes" id="UP001241758">
    <property type="component" value="Unassembled WGS sequence"/>
</dbReference>
<evidence type="ECO:0000313" key="2">
    <source>
        <dbReference type="EMBL" id="MDI6102698.1"/>
    </source>
</evidence>
<dbReference type="InterPro" id="IPR000792">
    <property type="entry name" value="Tscrpt_reg_LuxR_C"/>
</dbReference>
<dbReference type="SUPFAM" id="SSF48452">
    <property type="entry name" value="TPR-like"/>
    <property type="match status" value="1"/>
</dbReference>
<proteinExistence type="predicted"/>
<dbReference type="InterPro" id="IPR027417">
    <property type="entry name" value="P-loop_NTPase"/>
</dbReference>
<dbReference type="InterPro" id="IPR002182">
    <property type="entry name" value="NB-ARC"/>
</dbReference>
<dbReference type="PANTHER" id="PTHR47691:SF3">
    <property type="entry name" value="HTH-TYPE TRANSCRIPTIONAL REGULATOR RV0890C-RELATED"/>
    <property type="match status" value="1"/>
</dbReference>
<evidence type="ECO:0000259" key="1">
    <source>
        <dbReference type="PROSITE" id="PS50043"/>
    </source>
</evidence>
<dbReference type="PROSITE" id="PS50043">
    <property type="entry name" value="HTH_LUXR_2"/>
    <property type="match status" value="1"/>
</dbReference>
<dbReference type="SUPFAM" id="SSF46894">
    <property type="entry name" value="C-terminal effector domain of the bipartite response regulators"/>
    <property type="match status" value="1"/>
</dbReference>
<comment type="caution">
    <text evidence="2">The sequence shown here is derived from an EMBL/GenBank/DDBJ whole genome shotgun (WGS) entry which is preliminary data.</text>
</comment>
<accession>A0ABT6WSH9</accession>
<dbReference type="Gene3D" id="3.40.50.300">
    <property type="entry name" value="P-loop containing nucleotide triphosphate hydrolases"/>
    <property type="match status" value="1"/>
</dbReference>
<dbReference type="PRINTS" id="PR00364">
    <property type="entry name" value="DISEASERSIST"/>
</dbReference>
<dbReference type="SUPFAM" id="SSF52540">
    <property type="entry name" value="P-loop containing nucleoside triphosphate hydrolases"/>
    <property type="match status" value="1"/>
</dbReference>
<keyword evidence="3" id="KW-1185">Reference proteome</keyword>
<dbReference type="Pfam" id="PF00196">
    <property type="entry name" value="GerE"/>
    <property type="match status" value="1"/>
</dbReference>
<dbReference type="Gene3D" id="1.10.10.10">
    <property type="entry name" value="Winged helix-like DNA-binding domain superfamily/Winged helix DNA-binding domain"/>
    <property type="match status" value="1"/>
</dbReference>
<feature type="domain" description="HTH luxR-type" evidence="1">
    <location>
        <begin position="710"/>
        <end position="775"/>
    </location>
</feature>
<dbReference type="PRINTS" id="PR00038">
    <property type="entry name" value="HTHLUXR"/>
</dbReference>
<dbReference type="InterPro" id="IPR011990">
    <property type="entry name" value="TPR-like_helical_dom_sf"/>
</dbReference>
<sequence>MPRSSQEGIGNLPAELTSFVGRRSETSVVKRHLTRSRLVTLTGMGGVGKTRLALHVAAGLRQQYRHGIWLVRLDEVRDETLMPQTVAAALGLWDLRGRSPVPVLTEHLAERRTLLVLDNCEHLIDAAAKLAETLLAAAPDLRIVATSREALDIAGETVLVVPPLPTPDPDRPGAYHELARYPAITLFVQRAAATAPSFSLREADQAPVVEICHRLDGLPLAIELAAAWLPVLSPGQIRDRLRDRLRLLSRGRRGAPDRQQTLRACLAWSFDLCTRLEQRLWARLSVFVGGFTLETVESVCAFGDLAAGDMLGLVSSLLDKSVLVREPFPDAVQYRMLESVRAFGLDRLRETGEFATLRRRHRDWYEQMTTRGQQDWDSPRHQSWLDRLDRELPDLRAALEFSVMDAAEASAALRIGACLHSYWVARGMNEEGRHWLGRALAQPTGPSPERVRAAYTADILAAMQGDIDAARDWMRHARQTAAQLDDPLSHGIALLAGGAPELHSGNAAAAVPHVERALAVLQDHDDFWTLMALAGLAMLKAILGDTAGALLIHRRILAMTEPRGEVRLRSQSVWAVGVGLWMQGEPGRAAESVTQSLELRNKHRLSDTYGAALCLDVLAWVSAHDGRAERAATLLGAVAALSRTMGAPTGTYPGLLHHHQECERQAREALDEARFQAAFARGGRMTIEEATAFVIAGTAPGEEGGGGAPDDAEGPALTRRERQICELITEGLSNRQIADRLVISQRTAESHVQNSLMKLGFTNRSQVAAWMATRQRRP</sequence>
<dbReference type="SMART" id="SM00421">
    <property type="entry name" value="HTH_LUXR"/>
    <property type="match status" value="1"/>
</dbReference>
<dbReference type="InterPro" id="IPR016032">
    <property type="entry name" value="Sig_transdc_resp-reg_C-effctor"/>
</dbReference>
<organism evidence="2 3">
    <name type="scientific">Actinoplanes sandaracinus</name>
    <dbReference type="NCBI Taxonomy" id="3045177"/>
    <lineage>
        <taxon>Bacteria</taxon>
        <taxon>Bacillati</taxon>
        <taxon>Actinomycetota</taxon>
        <taxon>Actinomycetes</taxon>
        <taxon>Micromonosporales</taxon>
        <taxon>Micromonosporaceae</taxon>
        <taxon>Actinoplanes</taxon>
    </lineage>
</organism>
<dbReference type="InterPro" id="IPR036388">
    <property type="entry name" value="WH-like_DNA-bd_sf"/>
</dbReference>
<reference evidence="2 3" key="1">
    <citation type="submission" date="2023-05" db="EMBL/GenBank/DDBJ databases">
        <title>Actinoplanes sp. NEAU-A12 genome sequencing.</title>
        <authorList>
            <person name="Wang Z.-S."/>
        </authorList>
    </citation>
    <scope>NUCLEOTIDE SEQUENCE [LARGE SCALE GENOMIC DNA]</scope>
    <source>
        <strain evidence="2 3">NEAU-A12</strain>
    </source>
</reference>
<dbReference type="CDD" id="cd06170">
    <property type="entry name" value="LuxR_C_like"/>
    <property type="match status" value="1"/>
</dbReference>
<name>A0ABT6WSH9_9ACTN</name>
<dbReference type="Pfam" id="PF00931">
    <property type="entry name" value="NB-ARC"/>
    <property type="match status" value="1"/>
</dbReference>
<dbReference type="PANTHER" id="PTHR47691">
    <property type="entry name" value="REGULATOR-RELATED"/>
    <property type="match status" value="1"/>
</dbReference>